<evidence type="ECO:0000256" key="8">
    <source>
        <dbReference type="ARBA" id="ARBA00022777"/>
    </source>
</evidence>
<proteinExistence type="inferred from homology"/>
<dbReference type="Pfam" id="PF08064">
    <property type="entry name" value="UME"/>
    <property type="match status" value="1"/>
</dbReference>
<evidence type="ECO:0000313" key="16">
    <source>
        <dbReference type="EMBL" id="ESO92356.1"/>
    </source>
</evidence>
<evidence type="ECO:0000256" key="9">
    <source>
        <dbReference type="ARBA" id="ARBA00022840"/>
    </source>
</evidence>
<comment type="subcellular location">
    <subcellularLocation>
        <location evidence="1">Nucleus</location>
    </subcellularLocation>
</comment>
<keyword evidence="6" id="KW-0547">Nucleotide-binding</keyword>
<dbReference type="Gene3D" id="1.25.10.10">
    <property type="entry name" value="Leucine-rich Repeat Variant"/>
    <property type="match status" value="1"/>
</dbReference>
<dbReference type="Pfam" id="PF25030">
    <property type="entry name" value="M-HEAT_ATR"/>
    <property type="match status" value="1"/>
</dbReference>
<dbReference type="GO" id="GO:0006281">
    <property type="term" value="P:DNA repair"/>
    <property type="evidence" value="ECO:0007669"/>
    <property type="project" value="UniProtKB-KW"/>
</dbReference>
<evidence type="ECO:0000256" key="1">
    <source>
        <dbReference type="ARBA" id="ARBA00004123"/>
    </source>
</evidence>
<feature type="domain" description="FATC" evidence="15">
    <location>
        <begin position="1715"/>
        <end position="1747"/>
    </location>
</feature>
<comment type="similarity">
    <text evidence="2">Belongs to the PI3/PI4-kinase family. ATM subfamily.</text>
</comment>
<protein>
    <recommendedName>
        <fullName evidence="12">Serine/threonine-protein kinase ATR</fullName>
        <ecNumber evidence="3">2.7.11.1</ecNumber>
    </recommendedName>
</protein>
<keyword evidence="8" id="KW-0418">Kinase</keyword>
<dbReference type="InterPro" id="IPR050517">
    <property type="entry name" value="DDR_Repair_Kinase"/>
</dbReference>
<dbReference type="Pfam" id="PF23593">
    <property type="entry name" value="HEAT_ATR"/>
    <property type="match status" value="1"/>
</dbReference>
<dbReference type="InterPro" id="IPR016024">
    <property type="entry name" value="ARM-type_fold"/>
</dbReference>
<feature type="domain" description="FAT" evidence="14">
    <location>
        <begin position="743"/>
        <end position="1312"/>
    </location>
</feature>
<dbReference type="Gene3D" id="3.30.1010.10">
    <property type="entry name" value="Phosphatidylinositol 3-kinase Catalytic Subunit, Chain A, domain 4"/>
    <property type="match status" value="1"/>
</dbReference>
<name>V4AG33_LOTGI</name>
<dbReference type="EC" id="2.7.11.1" evidence="3"/>
<dbReference type="InterPro" id="IPR000403">
    <property type="entry name" value="PI3/4_kinase_cat_dom"/>
</dbReference>
<evidence type="ECO:0000259" key="15">
    <source>
        <dbReference type="PROSITE" id="PS51190"/>
    </source>
</evidence>
<evidence type="ECO:0000313" key="17">
    <source>
        <dbReference type="Proteomes" id="UP000030746"/>
    </source>
</evidence>
<dbReference type="InterPro" id="IPR012993">
    <property type="entry name" value="UME"/>
</dbReference>
<dbReference type="SUPFAM" id="SSF56112">
    <property type="entry name" value="Protein kinase-like (PK-like)"/>
    <property type="match status" value="1"/>
</dbReference>
<dbReference type="OMA" id="SMYIGWC"/>
<dbReference type="InterPro" id="IPR056802">
    <property type="entry name" value="ATR-like_M-HEAT"/>
</dbReference>
<dbReference type="KEGG" id="lgi:LOTGIDRAFT_190706"/>
<keyword evidence="17" id="KW-1185">Reference proteome</keyword>
<organism evidence="16 17">
    <name type="scientific">Lottia gigantea</name>
    <name type="common">Giant owl limpet</name>
    <dbReference type="NCBI Taxonomy" id="225164"/>
    <lineage>
        <taxon>Eukaryota</taxon>
        <taxon>Metazoa</taxon>
        <taxon>Spiralia</taxon>
        <taxon>Lophotrochozoa</taxon>
        <taxon>Mollusca</taxon>
        <taxon>Gastropoda</taxon>
        <taxon>Patellogastropoda</taxon>
        <taxon>Lottioidea</taxon>
        <taxon>Lottiidae</taxon>
        <taxon>Lottia</taxon>
    </lineage>
</organism>
<keyword evidence="5" id="KW-0808">Transferase</keyword>
<evidence type="ECO:0000256" key="11">
    <source>
        <dbReference type="ARBA" id="ARBA00023242"/>
    </source>
</evidence>
<evidence type="ECO:0000256" key="12">
    <source>
        <dbReference type="ARBA" id="ARBA00024420"/>
    </source>
</evidence>
<evidence type="ECO:0000256" key="2">
    <source>
        <dbReference type="ARBA" id="ARBA00010769"/>
    </source>
</evidence>
<dbReference type="Pfam" id="PF02259">
    <property type="entry name" value="FAT"/>
    <property type="match status" value="1"/>
</dbReference>
<dbReference type="InterPro" id="IPR018936">
    <property type="entry name" value="PI3/4_kinase_CS"/>
</dbReference>
<keyword evidence="4" id="KW-0723">Serine/threonine-protein kinase</keyword>
<evidence type="ECO:0000256" key="4">
    <source>
        <dbReference type="ARBA" id="ARBA00022527"/>
    </source>
</evidence>
<feature type="domain" description="PI3K/PI4K catalytic" evidence="13">
    <location>
        <begin position="1400"/>
        <end position="1717"/>
    </location>
</feature>
<keyword evidence="11" id="KW-0539">Nucleus</keyword>
<dbReference type="SUPFAM" id="SSF48452">
    <property type="entry name" value="TPR-like"/>
    <property type="match status" value="1"/>
</dbReference>
<evidence type="ECO:0000256" key="7">
    <source>
        <dbReference type="ARBA" id="ARBA00022763"/>
    </source>
</evidence>
<dbReference type="InterPro" id="IPR011989">
    <property type="entry name" value="ARM-like"/>
</dbReference>
<dbReference type="GO" id="GO:0005634">
    <property type="term" value="C:nucleus"/>
    <property type="evidence" value="ECO:0007669"/>
    <property type="project" value="UniProtKB-SubCell"/>
</dbReference>
<dbReference type="InterPro" id="IPR057564">
    <property type="entry name" value="HEAT_ATR"/>
</dbReference>
<dbReference type="Gene3D" id="1.10.1070.11">
    <property type="entry name" value="Phosphatidylinositol 3-/4-kinase, catalytic domain"/>
    <property type="match status" value="1"/>
</dbReference>
<dbReference type="InterPro" id="IPR036940">
    <property type="entry name" value="PI3/4_kinase_cat_sf"/>
</dbReference>
<evidence type="ECO:0000256" key="5">
    <source>
        <dbReference type="ARBA" id="ARBA00022679"/>
    </source>
</evidence>
<dbReference type="GO" id="GO:0005694">
    <property type="term" value="C:chromosome"/>
    <property type="evidence" value="ECO:0007669"/>
    <property type="project" value="TreeGrafter"/>
</dbReference>
<dbReference type="RefSeq" id="XP_009056918.1">
    <property type="nucleotide sequence ID" value="XM_009058670.1"/>
</dbReference>
<dbReference type="PANTHER" id="PTHR11139">
    <property type="entry name" value="ATAXIA TELANGIECTASIA MUTATED ATM -RELATED"/>
    <property type="match status" value="1"/>
</dbReference>
<dbReference type="GO" id="GO:0005524">
    <property type="term" value="F:ATP binding"/>
    <property type="evidence" value="ECO:0007669"/>
    <property type="project" value="UniProtKB-KW"/>
</dbReference>
<evidence type="ECO:0000256" key="6">
    <source>
        <dbReference type="ARBA" id="ARBA00022741"/>
    </source>
</evidence>
<dbReference type="InterPro" id="IPR011009">
    <property type="entry name" value="Kinase-like_dom_sf"/>
</dbReference>
<keyword evidence="7" id="KW-0227">DNA damage</keyword>
<dbReference type="InterPro" id="IPR014009">
    <property type="entry name" value="PIK_FAT"/>
</dbReference>
<evidence type="ECO:0000256" key="10">
    <source>
        <dbReference type="ARBA" id="ARBA00023204"/>
    </source>
</evidence>
<dbReference type="InterPro" id="IPR011990">
    <property type="entry name" value="TPR-like_helical_dom_sf"/>
</dbReference>
<dbReference type="GO" id="GO:0000077">
    <property type="term" value="P:DNA damage checkpoint signaling"/>
    <property type="evidence" value="ECO:0007669"/>
    <property type="project" value="TreeGrafter"/>
</dbReference>
<gene>
    <name evidence="16" type="ORF">LOTGIDRAFT_190706</name>
</gene>
<dbReference type="SUPFAM" id="SSF48371">
    <property type="entry name" value="ARM repeat"/>
    <property type="match status" value="1"/>
</dbReference>
<dbReference type="GO" id="GO:0004674">
    <property type="term" value="F:protein serine/threonine kinase activity"/>
    <property type="evidence" value="ECO:0007669"/>
    <property type="project" value="UniProtKB-KW"/>
</dbReference>
<dbReference type="FunFam" id="1.10.1070.11:FF:000009">
    <property type="entry name" value="Putative serine/threonine-protein kinase ATR"/>
    <property type="match status" value="1"/>
</dbReference>
<dbReference type="SMART" id="SM00802">
    <property type="entry name" value="UME"/>
    <property type="match status" value="1"/>
</dbReference>
<sequence length="1747" mass="200646">METVLLTIGHLGRVAENDLLLMVLLYLLESILYPKLQISSVAYLQLQGVAKYKNCKPQGLFLRFKAQICKFLVDALYTAQNTPGLKTEDILFKITHALGFPDVKSCLQDCEKYLLPHLVCKATPEASAIIKLLATNLSSANRKMMIIHNAKYIFSHIIRYCQDSDMATIIKYLQSEAKFDLASLLRLDFQRVHNVLLLHLGTNHKEVFNGLKILSEFDDQYKGPTISSQEEMADYLEPRLLGVLAFIDFQLMNPYIIIEDKRLALESLTAIIRLMGPKHISSIRHKVLNTLRLGLQFKDTVFVENSCRAWNCFIHSLDVNLLGQMLSQITATLLPLLQQLPKQMADIFHYMIVENRKELHTHFNEIYFLPDIPELVDANAVLKQFTEGPSSQSDLKTRLEHSLKGIAHESLDVRIHALTKLRKLIHEEKDTLYEYIMGSETADPIVSQLISVLLLGCRDSDARVQMLHAQCLGEIGAIDQGRLELLSNNPKEDMAKFQASIEDDNFAIDLINELVKSFLEATEPRIQDCSAFALQELIQEYEIAVQKVTGVITGKLWQRLPEHVHEILNPLLTSRYRLNTAANWSDLPKPIYRSCKGSNFKDWVSNWTGFLISKVKHPKAQRVFQTCSATIKYHIHVALYILPHVTIQVLQDGVEKDINEVFSEIMEVLTQVKKPDTRHGSASDFRHMSAQTIFSVIDYLTKWKRHRAQTIAAEKPNPKEAAYLKDGGYQAVTKFLDRIPQDELAEACFNCKAFTRALMHFEQYLSNSDHHLQDHLDFMQRLYVSMDEQDGVLGVAAVCQKKPTLIQEIRLHETLGQQQDAQACYERAVQLEPDEVRYHQGLLKSLMELSQHNKALLHATGVIAERPQWTQQLNAYRVEAAWKLGSWDKLETFKKMEKHSRNWPVGVGRILLAAKDRNEEEFIKQLEIVRREQMGPLSAASMETGSYHRGYENIVGLHMLNEIEESMRVLFDFPVGNDDGSEPSSRKSQANLLSQWESRLLTAQASFRTQEPILTIRRTLFSLVDIDRPDNIDTQIGQWWLRSAKVARKAGYFQTAYSCLIHAGEFNLPDFAIEKAKWLWEKGNNDAALMCLEKGNKEHFSDIVKLKKDNSEQGKIRREVYAKLLYGRYSEETSSMESNSIVKQYKDVIDVLPNWEDGHFYLANYYDKIMTTLIDDKDRPDKQGEFILHVVKYFGQSLQYGCQYIYQSMPRLLSLWLDFGTTVVEAERKDRGGRSSHKVQANSVVLNRLNKTIEGLINTLAEYQFFTAFPQLISRICHAHPDVFKQLQDVIAKLLVTFPKQAIWMLMSVSKSSYSMRVKRCKEIFATAKAARADLHKFIQDATKLTERLLELSETNFGNMTTLSLSQHFRSLQRLLEDSGPVNSTLHRPFPDRLIYIKGFEDTIEVLASLQKPKKITMIGSDGKRYVMMCKPKDDLRKDCRLMEFNAIINKFLRKDPESRRRNLHMRTYSVVPLNEECGFIEWVNNTSGLRYILMKLYKEKGLYTSGKELKALMPSIHSSDETKLQAYKTKFLPRHPPVFKEWFLRTFPNPTSWYNARLAYARTSAVMSVVGYILGLGDRHGENILFDSTTGDTVHVDFNCLFNKGETFEWAEKVPFRLTPNMIDVLGPMGVEGIFRRACEVSLRVMRDQMDPLMSVLRPFIHDPLVEWSKPARGQRSNPTDTGEISNEQAMNHVQNIEHRLKGIIKNKTKPRGLPLSIEGHVNYLIQEATDEKNLSQMYIGWAPYL</sequence>
<reference evidence="16 17" key="1">
    <citation type="journal article" date="2013" name="Nature">
        <title>Insights into bilaterian evolution from three spiralian genomes.</title>
        <authorList>
            <person name="Simakov O."/>
            <person name="Marletaz F."/>
            <person name="Cho S.J."/>
            <person name="Edsinger-Gonzales E."/>
            <person name="Havlak P."/>
            <person name="Hellsten U."/>
            <person name="Kuo D.H."/>
            <person name="Larsson T."/>
            <person name="Lv J."/>
            <person name="Arendt D."/>
            <person name="Savage R."/>
            <person name="Osoegawa K."/>
            <person name="de Jong P."/>
            <person name="Grimwood J."/>
            <person name="Chapman J.A."/>
            <person name="Shapiro H."/>
            <person name="Aerts A."/>
            <person name="Otillar R.P."/>
            <person name="Terry A.Y."/>
            <person name="Boore J.L."/>
            <person name="Grigoriev I.V."/>
            <person name="Lindberg D.R."/>
            <person name="Seaver E.C."/>
            <person name="Weisblat D.A."/>
            <person name="Putnam N.H."/>
            <person name="Rokhsar D.S."/>
        </authorList>
    </citation>
    <scope>NUCLEOTIDE SEQUENCE [LARGE SCALE GENOMIC DNA]</scope>
</reference>
<evidence type="ECO:0000256" key="3">
    <source>
        <dbReference type="ARBA" id="ARBA00012513"/>
    </source>
</evidence>
<dbReference type="Proteomes" id="UP000030746">
    <property type="component" value="Unassembled WGS sequence"/>
</dbReference>
<dbReference type="Pfam" id="PF00454">
    <property type="entry name" value="PI3_PI4_kinase"/>
    <property type="match status" value="1"/>
</dbReference>
<dbReference type="PANTHER" id="PTHR11139:SF69">
    <property type="entry name" value="SERINE_THREONINE-PROTEIN KINASE ATR"/>
    <property type="match status" value="1"/>
</dbReference>
<dbReference type="PROSITE" id="PS51189">
    <property type="entry name" value="FAT"/>
    <property type="match status" value="1"/>
</dbReference>
<keyword evidence="9" id="KW-0067">ATP-binding</keyword>
<dbReference type="GeneID" id="20244910"/>
<dbReference type="CDD" id="cd00892">
    <property type="entry name" value="PIKKc_ATR"/>
    <property type="match status" value="1"/>
</dbReference>
<dbReference type="OrthoDB" id="381190at2759"/>
<dbReference type="PROSITE" id="PS51190">
    <property type="entry name" value="FATC"/>
    <property type="match status" value="1"/>
</dbReference>
<dbReference type="HOGENOM" id="CLU_000178_2_8_1"/>
<dbReference type="SMART" id="SM00146">
    <property type="entry name" value="PI3Kc"/>
    <property type="match status" value="1"/>
</dbReference>
<dbReference type="PROSITE" id="PS50290">
    <property type="entry name" value="PI3_4_KINASE_3"/>
    <property type="match status" value="1"/>
</dbReference>
<dbReference type="InterPro" id="IPR003151">
    <property type="entry name" value="PIK-rel_kinase_FAT"/>
</dbReference>
<keyword evidence="10" id="KW-0234">DNA repair</keyword>
<dbReference type="Gene3D" id="1.25.40.10">
    <property type="entry name" value="Tetratricopeptide repeat domain"/>
    <property type="match status" value="1"/>
</dbReference>
<evidence type="ECO:0000259" key="13">
    <source>
        <dbReference type="PROSITE" id="PS50290"/>
    </source>
</evidence>
<dbReference type="PROSITE" id="PS00916">
    <property type="entry name" value="PI3_4_KINASE_2"/>
    <property type="match status" value="1"/>
</dbReference>
<dbReference type="InterPro" id="IPR003152">
    <property type="entry name" value="FATC_dom"/>
</dbReference>
<dbReference type="SMART" id="SM01343">
    <property type="entry name" value="FATC"/>
    <property type="match status" value="1"/>
</dbReference>
<evidence type="ECO:0000259" key="14">
    <source>
        <dbReference type="PROSITE" id="PS51189"/>
    </source>
</evidence>
<dbReference type="Pfam" id="PF02260">
    <property type="entry name" value="FATC"/>
    <property type="match status" value="1"/>
</dbReference>
<dbReference type="GO" id="GO:0000723">
    <property type="term" value="P:telomere maintenance"/>
    <property type="evidence" value="ECO:0007669"/>
    <property type="project" value="TreeGrafter"/>
</dbReference>
<dbReference type="EMBL" id="KB202094">
    <property type="protein sequence ID" value="ESO92356.1"/>
    <property type="molecule type" value="Genomic_DNA"/>
</dbReference>
<dbReference type="CTD" id="20244910"/>
<dbReference type="STRING" id="225164.V4AG33"/>
<accession>V4AG33</accession>